<dbReference type="Proteomes" id="UP001058124">
    <property type="component" value="Unassembled WGS sequence"/>
</dbReference>
<dbReference type="EMBL" id="BRLH01000001">
    <property type="protein sequence ID" value="GKX54068.1"/>
    <property type="molecule type" value="Genomic_DNA"/>
</dbReference>
<dbReference type="RefSeq" id="WP_134389096.1">
    <property type="nucleotide sequence ID" value="NZ_BRLH01000001.1"/>
</dbReference>
<keyword evidence="2" id="KW-1185">Reference proteome</keyword>
<proteinExistence type="predicted"/>
<evidence type="ECO:0008006" key="3">
    <source>
        <dbReference type="Google" id="ProtNLM"/>
    </source>
</evidence>
<dbReference type="AlphaFoldDB" id="A0AAV5MZF9"/>
<gene>
    <name evidence="1" type="ORF">SOASR030_01800</name>
</gene>
<dbReference type="InterPro" id="IPR009821">
    <property type="entry name" value="DUF1391"/>
</dbReference>
<dbReference type="Pfam" id="PF07151">
    <property type="entry name" value="DUF1391"/>
    <property type="match status" value="1"/>
</dbReference>
<evidence type="ECO:0000313" key="1">
    <source>
        <dbReference type="EMBL" id="GKX54068.1"/>
    </source>
</evidence>
<comment type="caution">
    <text evidence="1">The sequence shown here is derived from an EMBL/GenBank/DDBJ whole genome shotgun (WGS) entry which is preliminary data.</text>
</comment>
<sequence>MFKQVDFGNNESSSIGVFKNENGYTAMTFSKSKDFKTEQGALSWLARQGIDISELN</sequence>
<protein>
    <recommendedName>
        <fullName evidence="3">DUF1391 domain-containing protein</fullName>
    </recommendedName>
</protein>
<organism evidence="1 2">
    <name type="scientific">Leminorella grimontii</name>
    <dbReference type="NCBI Taxonomy" id="82981"/>
    <lineage>
        <taxon>Bacteria</taxon>
        <taxon>Pseudomonadati</taxon>
        <taxon>Pseudomonadota</taxon>
        <taxon>Gammaproteobacteria</taxon>
        <taxon>Enterobacterales</taxon>
        <taxon>Budviciaceae</taxon>
        <taxon>Leminorella</taxon>
    </lineage>
</organism>
<name>A0AAV5MZF9_9GAMM</name>
<reference evidence="1" key="1">
    <citation type="submission" date="2022-06" db="EMBL/GenBank/DDBJ databases">
        <title>Draft genome sequences of Leminorella grimontii str. JCM5902.</title>
        <authorList>
            <person name="Wakabayashi Y."/>
            <person name="Kojima K."/>
        </authorList>
    </citation>
    <scope>NUCLEOTIDE SEQUENCE</scope>
    <source>
        <strain evidence="1">JCM 5902</strain>
    </source>
</reference>
<accession>A0AAV5MZF9</accession>
<evidence type="ECO:0000313" key="2">
    <source>
        <dbReference type="Proteomes" id="UP001058124"/>
    </source>
</evidence>